<name>A0A8J5JPH3_HOMAM</name>
<dbReference type="EMBL" id="JAHLQT010031743">
    <property type="protein sequence ID" value="KAG7159978.1"/>
    <property type="molecule type" value="Genomic_DNA"/>
</dbReference>
<evidence type="ECO:0000256" key="1">
    <source>
        <dbReference type="SAM" id="Phobius"/>
    </source>
</evidence>
<keyword evidence="4" id="KW-1185">Reference proteome</keyword>
<feature type="signal peptide" evidence="2">
    <location>
        <begin position="1"/>
        <end position="21"/>
    </location>
</feature>
<dbReference type="Proteomes" id="UP000747542">
    <property type="component" value="Unassembled WGS sequence"/>
</dbReference>
<keyword evidence="1" id="KW-1133">Transmembrane helix</keyword>
<reference evidence="3" key="1">
    <citation type="journal article" date="2021" name="Sci. Adv.">
        <title>The American lobster genome reveals insights on longevity, neural, and immune adaptations.</title>
        <authorList>
            <person name="Polinski J.M."/>
            <person name="Zimin A.V."/>
            <person name="Clark K.F."/>
            <person name="Kohn A.B."/>
            <person name="Sadowski N."/>
            <person name="Timp W."/>
            <person name="Ptitsyn A."/>
            <person name="Khanna P."/>
            <person name="Romanova D.Y."/>
            <person name="Williams P."/>
            <person name="Greenwood S.J."/>
            <person name="Moroz L.L."/>
            <person name="Walt D.R."/>
            <person name="Bodnar A.G."/>
        </authorList>
    </citation>
    <scope>NUCLEOTIDE SEQUENCE</scope>
    <source>
        <strain evidence="3">GMGI-L3</strain>
    </source>
</reference>
<protein>
    <submittedName>
        <fullName evidence="3">Uncharacterized protein</fullName>
    </submittedName>
</protein>
<accession>A0A8J5JPH3</accession>
<evidence type="ECO:0000256" key="2">
    <source>
        <dbReference type="SAM" id="SignalP"/>
    </source>
</evidence>
<dbReference type="AlphaFoldDB" id="A0A8J5JPH3"/>
<sequence length="235" mass="26102">MRTVLMAMVVAAVNLQHWTMARHSECKVNLTEPLNLNLSSSKVESEEILWGEISVFPGPDNQSWVLNFTFRRADELLASVFVSHMRRNGSLSQLDVIRIVCEGNEPVDMDDPWPDPWLQATPRLIKVMITETEVVIKQKERNVFTHICTGKLTSLHNMSLTVESDPCCPAPTLTVSCDTDNGAVLPASSHPFLLWLIVVFGVVGGVLLGLMMGGVLLASLDSYYIMGDLKEHQIL</sequence>
<feature type="transmembrane region" description="Helical" evidence="1">
    <location>
        <begin position="192"/>
        <end position="220"/>
    </location>
</feature>
<proteinExistence type="predicted"/>
<comment type="caution">
    <text evidence="3">The sequence shown here is derived from an EMBL/GenBank/DDBJ whole genome shotgun (WGS) entry which is preliminary data.</text>
</comment>
<keyword evidence="1" id="KW-0472">Membrane</keyword>
<evidence type="ECO:0000313" key="3">
    <source>
        <dbReference type="EMBL" id="KAG7159978.1"/>
    </source>
</evidence>
<keyword evidence="1" id="KW-0812">Transmembrane</keyword>
<keyword evidence="2" id="KW-0732">Signal</keyword>
<evidence type="ECO:0000313" key="4">
    <source>
        <dbReference type="Proteomes" id="UP000747542"/>
    </source>
</evidence>
<organism evidence="3 4">
    <name type="scientific">Homarus americanus</name>
    <name type="common">American lobster</name>
    <dbReference type="NCBI Taxonomy" id="6706"/>
    <lineage>
        <taxon>Eukaryota</taxon>
        <taxon>Metazoa</taxon>
        <taxon>Ecdysozoa</taxon>
        <taxon>Arthropoda</taxon>
        <taxon>Crustacea</taxon>
        <taxon>Multicrustacea</taxon>
        <taxon>Malacostraca</taxon>
        <taxon>Eumalacostraca</taxon>
        <taxon>Eucarida</taxon>
        <taxon>Decapoda</taxon>
        <taxon>Pleocyemata</taxon>
        <taxon>Astacidea</taxon>
        <taxon>Nephropoidea</taxon>
        <taxon>Nephropidae</taxon>
        <taxon>Homarus</taxon>
    </lineage>
</organism>
<dbReference type="OrthoDB" id="10620740at2759"/>
<gene>
    <name evidence="3" type="ORF">Hamer_G017420</name>
</gene>
<feature type="chain" id="PRO_5035271444" evidence="2">
    <location>
        <begin position="22"/>
        <end position="235"/>
    </location>
</feature>